<feature type="signal peptide" evidence="2">
    <location>
        <begin position="1"/>
        <end position="21"/>
    </location>
</feature>
<comment type="caution">
    <text evidence="3">The sequence shown here is derived from an EMBL/GenBank/DDBJ whole genome shotgun (WGS) entry which is preliminary data.</text>
</comment>
<name>A0AAU9XEG3_9CNID</name>
<dbReference type="EMBL" id="CALNXJ010000040">
    <property type="protein sequence ID" value="CAH3145250.1"/>
    <property type="molecule type" value="Genomic_DNA"/>
</dbReference>
<reference evidence="3 4" key="1">
    <citation type="submission" date="2022-05" db="EMBL/GenBank/DDBJ databases">
        <authorList>
            <consortium name="Genoscope - CEA"/>
            <person name="William W."/>
        </authorList>
    </citation>
    <scope>NUCLEOTIDE SEQUENCE [LARGE SCALE GENOMIC DNA]</scope>
</reference>
<accession>A0AAU9XEG3</accession>
<dbReference type="AlphaFoldDB" id="A0AAU9XEG3"/>
<evidence type="ECO:0000313" key="4">
    <source>
        <dbReference type="Proteomes" id="UP001159428"/>
    </source>
</evidence>
<feature type="compositionally biased region" description="Gly residues" evidence="1">
    <location>
        <begin position="247"/>
        <end position="262"/>
    </location>
</feature>
<keyword evidence="4" id="KW-1185">Reference proteome</keyword>
<feature type="region of interest" description="Disordered" evidence="1">
    <location>
        <begin position="232"/>
        <end position="279"/>
    </location>
</feature>
<feature type="region of interest" description="Disordered" evidence="1">
    <location>
        <begin position="303"/>
        <end position="359"/>
    </location>
</feature>
<gene>
    <name evidence="3" type="ORF">PMEA_00022443</name>
</gene>
<dbReference type="Proteomes" id="UP001159428">
    <property type="component" value="Unassembled WGS sequence"/>
</dbReference>
<evidence type="ECO:0000313" key="3">
    <source>
        <dbReference type="EMBL" id="CAH3145250.1"/>
    </source>
</evidence>
<feature type="compositionally biased region" description="Gly residues" evidence="1">
    <location>
        <begin position="348"/>
        <end position="359"/>
    </location>
</feature>
<evidence type="ECO:0000256" key="1">
    <source>
        <dbReference type="SAM" id="MobiDB-lite"/>
    </source>
</evidence>
<dbReference type="PROSITE" id="PS51257">
    <property type="entry name" value="PROKAR_LIPOPROTEIN"/>
    <property type="match status" value="1"/>
</dbReference>
<evidence type="ECO:0000256" key="2">
    <source>
        <dbReference type="SAM" id="SignalP"/>
    </source>
</evidence>
<feature type="chain" id="PRO_5043325603" evidence="2">
    <location>
        <begin position="22"/>
        <end position="510"/>
    </location>
</feature>
<sequence length="510" mass="50072">MIHKLHLLLLLFLWLAYSIHSGVLGCSECTDVETNGFVCDGKTVNLCQTDHSKSWKVAVITEETMDLYSCDGLEAGDKLLLFVSKGRLINYGKYEVVTAQDVAPIAGDEKSQCRVVFDKPITMNLEKDHLTCLIAQRLPSFDKVSLRNKCVLTCDEQKDGLGGILAFEADNLVIDSTSKIDMTGKGFTGGLGGDSRGGGGYGGETFDCPANALLGKGGDISYVPWAKNTDGIGGGGAGDGPKTRVGSKGGPGGTNAGGGGGDSTVNSDDGAAGGGGGGHFSGGGGGGGGSGCGGKDGGKGGSAGNIGTHAGGGGQSSCPGGHGGNGGSAGKWPPKRAPHCYDKSASGGNAGSSSSGGGGGDSCGNHYGGGGGGGGLQFGNTNFKTHLSYGGGGGGGGASAFRDDPNPGGKGGSGGGLVYLQVGKLVLQGTISVKGNSGQCLNRKRHRSAPGGSGAGGSVVIFTKKLIGDPKTKISVSGGDPVKCAFGTGGGGGGGIGRWVVQEGQSTQHS</sequence>
<proteinExistence type="predicted"/>
<keyword evidence="2" id="KW-0732">Signal</keyword>
<organism evidence="3 4">
    <name type="scientific">Pocillopora meandrina</name>
    <dbReference type="NCBI Taxonomy" id="46732"/>
    <lineage>
        <taxon>Eukaryota</taxon>
        <taxon>Metazoa</taxon>
        <taxon>Cnidaria</taxon>
        <taxon>Anthozoa</taxon>
        <taxon>Hexacorallia</taxon>
        <taxon>Scleractinia</taxon>
        <taxon>Astrocoeniina</taxon>
        <taxon>Pocilloporidae</taxon>
        <taxon>Pocillopora</taxon>
    </lineage>
</organism>
<feature type="compositionally biased region" description="Gly residues" evidence="1">
    <location>
        <begin position="303"/>
        <end position="329"/>
    </location>
</feature>
<protein>
    <submittedName>
        <fullName evidence="3">Uncharacterized protein</fullName>
    </submittedName>
</protein>